<dbReference type="RefSeq" id="WP_274291572.1">
    <property type="nucleotide sequence ID" value="NZ_CP117989.1"/>
</dbReference>
<reference evidence="1" key="1">
    <citation type="submission" date="2023-02" db="EMBL/GenBank/DDBJ databases">
        <title>Isolation, identification, and genome analysis of Vibrio campbellii in the Penaeus vannamei larvae stage.</title>
        <authorList>
            <person name="Huang T."/>
            <person name="Zhang B."/>
        </authorList>
    </citation>
    <scope>NUCLEOTIDE SEQUENCE</scope>
    <source>
        <strain evidence="1">20220413_1</strain>
    </source>
</reference>
<organism evidence="1 2">
    <name type="scientific">Vibrio campbellii</name>
    <dbReference type="NCBI Taxonomy" id="680"/>
    <lineage>
        <taxon>Bacteria</taxon>
        <taxon>Pseudomonadati</taxon>
        <taxon>Pseudomonadota</taxon>
        <taxon>Gammaproteobacteria</taxon>
        <taxon>Vibrionales</taxon>
        <taxon>Vibrionaceae</taxon>
        <taxon>Vibrio</taxon>
    </lineage>
</organism>
<protein>
    <submittedName>
        <fullName evidence="1">Uncharacterized protein</fullName>
    </submittedName>
</protein>
<dbReference type="AlphaFoldDB" id="A0AAQ2Y3Z2"/>
<evidence type="ECO:0000313" key="2">
    <source>
        <dbReference type="Proteomes" id="UP001219537"/>
    </source>
</evidence>
<gene>
    <name evidence="1" type="ORF">PUN50_25280</name>
</gene>
<accession>A0AAQ2Y3Z2</accession>
<dbReference type="EMBL" id="CP117989">
    <property type="protein sequence ID" value="WDG10684.1"/>
    <property type="molecule type" value="Genomic_DNA"/>
</dbReference>
<evidence type="ECO:0000313" key="1">
    <source>
        <dbReference type="EMBL" id="WDG10684.1"/>
    </source>
</evidence>
<proteinExistence type="predicted"/>
<name>A0AAQ2Y3Z2_9VIBR</name>
<dbReference type="Proteomes" id="UP001219537">
    <property type="component" value="Chromosome 2"/>
</dbReference>
<sequence>MRKAVYVYKGIQGLPAISKHTGIPFSCLSYRVHTLKMNIDQAVAEGPAKATGCKHIYKGVHGLKQIAKAHNFPVGTLESRVIQMGMSIEEALTKPIQHRVCSGKAENKVDQLWKVALGIGGARA</sequence>